<dbReference type="Pfam" id="PF17963">
    <property type="entry name" value="Big_9"/>
    <property type="match status" value="1"/>
</dbReference>
<accession>Q113P4</accession>
<evidence type="ECO:0000256" key="1">
    <source>
        <dbReference type="ARBA" id="ARBA00011073"/>
    </source>
</evidence>
<dbReference type="HOGENOM" id="CLU_276069_0_0_3"/>
<sequence>MGTTLLSFQGRQNSSQNPPVVDRNKITVYENSTNTSLGLATPTDADGDPLTIRVARVPRLGEVTKADGTVVKRNDILTSEELVGLEYDAPANYNGKGYPGSFFYFVNDGSFDILGSTRITLKPSPEHYKPREVIVTLEDPSNETFSNSIQSLRDELDIEVVSTIEAFDREVWKLPISTTVKEFIEEYDSRPEIDIQPNYKNRLSRLYHPNDPDYNNIPDSVVPPGRGVGRLWALNNKGQTGGKDGADINAPKAWGYETPELITPVDDNGSPKVRVAVIDTGVDVDHPDLINNLDLSAARNFVDGYNNTDNISKEVEDLDGHGTHVAGIIGAIGNNNEGIVGVSWNVEIVPIKAFDFDENDDPIGFDADIIEAIDYAINDAQVDIINASWGKPVGTPYSKELKEAISNVNHPSGRVPPLFVAAAGNESNDNDNANLKMRTYPASYDLNNIISVAATDHNDRLSPFSNYGRKSVDLAAPGGSNLPDNNNNPHDSSDIYSTVPVGTGIDGGNYEYSAGTSAAAAYVSGAAALMLGTRRARRQTYPVGSPMYEALDDLSAVELKDKILKITTPIDGLKTATGGRLNLYEGIRRQGIGWGDVHFATFDGRKYDLQSFGDFIMAETARKDDDWVVQTRQEPFVHNRSVSVNTAFATLVDGQRVVFNQKFPNNRLQIDGVDFPLASGETKSIGNSKIERNNNKYTITYAGNDGIIDIDDTTLTAFDWSSYINIYISDSARMQGLLGNNDGNPNNDFALRDGTQLPNNLTVRQIHQQYGESWRVKEGESLFKNPATVIDLPEKFISLDDFPQDEVAAAKAKVKKAGITDENRVNAVAFDILATEDESFLNSAVEMFNSLDDNSAPTDIKLDNNTIDENVTPGATVGKFSTTDPDNEDSFTYALVEGVGDRDNAGFNVDGDQLKINGSPDYETQSSYSIRVKTTDGKGASYEEQLTINVNDLDDKAPTAATFTPTDNATDIAIGTNLVINFDENIQAGTGNIIIKQFSDNSVVETINVTSSLVSISNNTLTINPTADLAERTKYYVEVEADAIQDTSGNNYLGIKNNSTWNFTTINNSPVQFDFNGDGVADILWRKKIDSPANAENQIWFMNDDGTVNNSAPLKSNYSTWGVAGVGDFNADQVPDILWRNKYKRNEIWFMNDDGTFNSRARLKRRGSSWSVGGVADFNADQATDILWRNKYGYNEIWFMNDEGALNHRARSLGPDSSWDVAGVGDFNADQVADILWRDQNENNMIWMMNDDGTVNNSARPDSLNSSWDVVGVANFNADQVADILWRDEKGSSQIWLMNDQGKVQNSISLGSYDSPWNVKGMPDLNGDGVADILWRNENNGANHIWLMNDDGTRNQIVDPGSLDSTWDIVGM</sequence>
<proteinExistence type="inferred from homology"/>
<dbReference type="PROSITE" id="PS51233">
    <property type="entry name" value="VWFD"/>
    <property type="match status" value="1"/>
</dbReference>
<dbReference type="EMBL" id="CP000393">
    <property type="protein sequence ID" value="ABG51280.1"/>
    <property type="molecule type" value="Genomic_DNA"/>
</dbReference>
<comment type="similarity">
    <text evidence="1 6">Belongs to the peptidase S8 family.</text>
</comment>
<dbReference type="GO" id="GO:0005509">
    <property type="term" value="F:calcium ion binding"/>
    <property type="evidence" value="ECO:0007669"/>
    <property type="project" value="InterPro"/>
</dbReference>
<dbReference type="InterPro" id="IPR001846">
    <property type="entry name" value="VWF_type-D"/>
</dbReference>
<dbReference type="InterPro" id="IPR002126">
    <property type="entry name" value="Cadherin-like_dom"/>
</dbReference>
<dbReference type="Pfam" id="PF22148">
    <property type="entry name" value="Fervidolysin_NPro-like"/>
    <property type="match status" value="1"/>
</dbReference>
<dbReference type="InterPro" id="IPR022398">
    <property type="entry name" value="Peptidase_S8_His-AS"/>
</dbReference>
<dbReference type="InterPro" id="IPR015500">
    <property type="entry name" value="Peptidase_S8_subtilisin-rel"/>
</dbReference>
<dbReference type="InterPro" id="IPR032812">
    <property type="entry name" value="SbsA_Ig"/>
</dbReference>
<feature type="region of interest" description="Disordered" evidence="7">
    <location>
        <begin position="1"/>
        <end position="20"/>
    </location>
</feature>
<dbReference type="PRINTS" id="PR00723">
    <property type="entry name" value="SUBTILISIN"/>
</dbReference>
<dbReference type="Pfam" id="PF13517">
    <property type="entry name" value="FG-GAP_3"/>
    <property type="match status" value="2"/>
</dbReference>
<evidence type="ECO:0000256" key="2">
    <source>
        <dbReference type="ARBA" id="ARBA00022670"/>
    </source>
</evidence>
<dbReference type="PROSITE" id="PS00136">
    <property type="entry name" value="SUBTILASE_ASP"/>
    <property type="match status" value="1"/>
</dbReference>
<dbReference type="SUPFAM" id="SSF49313">
    <property type="entry name" value="Cadherin-like"/>
    <property type="match status" value="1"/>
</dbReference>
<dbReference type="SUPFAM" id="SSF69318">
    <property type="entry name" value="Integrin alpha N-terminal domain"/>
    <property type="match status" value="1"/>
</dbReference>
<reference evidence="10" key="1">
    <citation type="submission" date="2006-06" db="EMBL/GenBank/DDBJ databases">
        <title>Complete sequence of Trichodesmium erythraeum IMS101.</title>
        <authorList>
            <consortium name="US DOE Joint Genome Institute"/>
            <person name="Copeland A."/>
            <person name="Lucas S."/>
            <person name="Lapidus A."/>
            <person name="Barry K."/>
            <person name="Detter J.C."/>
            <person name="Glavina del Rio T."/>
            <person name="Hammon N."/>
            <person name="Israni S."/>
            <person name="Dalin E."/>
            <person name="Tice H."/>
            <person name="Pitluck S."/>
            <person name="Kiss H."/>
            <person name="Munk A.C."/>
            <person name="Brettin T."/>
            <person name="Bruce D."/>
            <person name="Han C."/>
            <person name="Tapia R."/>
            <person name="Gilna P."/>
            <person name="Schmutz J."/>
            <person name="Larimer F."/>
            <person name="Land M."/>
            <person name="Hauser L."/>
            <person name="Kyrpides N."/>
            <person name="Kim E."/>
            <person name="Richardson P."/>
        </authorList>
    </citation>
    <scope>NUCLEOTIDE SEQUENCE [LARGE SCALE GENOMIC DNA]</scope>
    <source>
        <strain evidence="10">IMS101</strain>
    </source>
</reference>
<dbReference type="SMART" id="SM00112">
    <property type="entry name" value="CA"/>
    <property type="match status" value="1"/>
</dbReference>
<evidence type="ECO:0000259" key="8">
    <source>
        <dbReference type="PROSITE" id="PS50268"/>
    </source>
</evidence>
<evidence type="ECO:0000259" key="9">
    <source>
        <dbReference type="PROSITE" id="PS51233"/>
    </source>
</evidence>
<dbReference type="InterPro" id="IPR054399">
    <property type="entry name" value="Fervidolysin-like_N_prodom"/>
</dbReference>
<feature type="domain" description="Cadherin" evidence="8">
    <location>
        <begin position="866"/>
        <end position="960"/>
    </location>
</feature>
<dbReference type="InterPro" id="IPR015919">
    <property type="entry name" value="Cadherin-like_sf"/>
</dbReference>
<gene>
    <name evidence="10" type="ordered locus">Tery_2037</name>
</gene>
<dbReference type="InterPro" id="IPR028994">
    <property type="entry name" value="Integrin_alpha_N"/>
</dbReference>
<dbReference type="GO" id="GO:0007156">
    <property type="term" value="P:homophilic cell adhesion via plasma membrane adhesion molecules"/>
    <property type="evidence" value="ECO:0007669"/>
    <property type="project" value="InterPro"/>
</dbReference>
<dbReference type="Pfam" id="PF00094">
    <property type="entry name" value="VWD"/>
    <property type="match status" value="1"/>
</dbReference>
<feature type="active site" description="Charge relay system" evidence="6">
    <location>
        <position position="321"/>
    </location>
</feature>
<evidence type="ECO:0000313" key="10">
    <source>
        <dbReference type="EMBL" id="ABG51280.1"/>
    </source>
</evidence>
<dbReference type="InterPro" id="IPR000209">
    <property type="entry name" value="Peptidase_S8/S53_dom"/>
</dbReference>
<evidence type="ECO:0000256" key="7">
    <source>
        <dbReference type="SAM" id="MobiDB-lite"/>
    </source>
</evidence>
<keyword evidence="2 6" id="KW-0645">Protease</keyword>
<feature type="active site" description="Charge relay system" evidence="6">
    <location>
        <position position="517"/>
    </location>
</feature>
<dbReference type="KEGG" id="ter:Tery_2037"/>
<feature type="domain" description="VWFD" evidence="9">
    <location>
        <begin position="589"/>
        <end position="782"/>
    </location>
</feature>
<dbReference type="PROSITE" id="PS50268">
    <property type="entry name" value="CADHERIN_2"/>
    <property type="match status" value="1"/>
</dbReference>
<dbReference type="PROSITE" id="PS00137">
    <property type="entry name" value="SUBTILASE_HIS"/>
    <property type="match status" value="1"/>
</dbReference>
<evidence type="ECO:0000256" key="6">
    <source>
        <dbReference type="PROSITE-ProRule" id="PRU01240"/>
    </source>
</evidence>
<dbReference type="PANTHER" id="PTHR46580:SF2">
    <property type="entry name" value="MAM DOMAIN-CONTAINING PROTEIN"/>
    <property type="match status" value="1"/>
</dbReference>
<dbReference type="PANTHER" id="PTHR46580">
    <property type="entry name" value="SENSOR KINASE-RELATED"/>
    <property type="match status" value="1"/>
</dbReference>
<evidence type="ECO:0000256" key="3">
    <source>
        <dbReference type="ARBA" id="ARBA00022729"/>
    </source>
</evidence>
<evidence type="ECO:0000256" key="5">
    <source>
        <dbReference type="ARBA" id="ARBA00022825"/>
    </source>
</evidence>
<dbReference type="Gene3D" id="3.40.50.200">
    <property type="entry name" value="Peptidase S8/S53 domain"/>
    <property type="match status" value="1"/>
</dbReference>
<dbReference type="InterPro" id="IPR013517">
    <property type="entry name" value="FG-GAP"/>
</dbReference>
<dbReference type="Pfam" id="PF13205">
    <property type="entry name" value="Big_5"/>
    <property type="match status" value="1"/>
</dbReference>
<dbReference type="GO" id="GO:0006508">
    <property type="term" value="P:proteolysis"/>
    <property type="evidence" value="ECO:0007669"/>
    <property type="project" value="UniProtKB-KW"/>
</dbReference>
<dbReference type="GO" id="GO:0004252">
    <property type="term" value="F:serine-type endopeptidase activity"/>
    <property type="evidence" value="ECO:0007669"/>
    <property type="project" value="UniProtKB-UniRule"/>
</dbReference>
<keyword evidence="4 6" id="KW-0378">Hydrolase</keyword>
<dbReference type="InterPro" id="IPR023827">
    <property type="entry name" value="Peptidase_S8_Asp-AS"/>
</dbReference>
<dbReference type="eggNOG" id="COG1404">
    <property type="taxonomic scope" value="Bacteria"/>
</dbReference>
<dbReference type="SUPFAM" id="SSF52743">
    <property type="entry name" value="Subtilisin-like"/>
    <property type="match status" value="1"/>
</dbReference>
<organism evidence="10">
    <name type="scientific">Trichodesmium erythraeum (strain IMS101)</name>
    <dbReference type="NCBI Taxonomy" id="203124"/>
    <lineage>
        <taxon>Bacteria</taxon>
        <taxon>Bacillati</taxon>
        <taxon>Cyanobacteriota</taxon>
        <taxon>Cyanophyceae</taxon>
        <taxon>Oscillatoriophycideae</taxon>
        <taxon>Oscillatoriales</taxon>
        <taxon>Microcoleaceae</taxon>
        <taxon>Trichodesmium</taxon>
    </lineage>
</organism>
<protein>
    <submittedName>
        <fullName evidence="10">Peptidase S8 and S53, subtilisin, kexin, sedolisin</fullName>
    </submittedName>
</protein>
<dbReference type="PROSITE" id="PS51892">
    <property type="entry name" value="SUBTILASE"/>
    <property type="match status" value="1"/>
</dbReference>
<dbReference type="Gene3D" id="2.60.40.60">
    <property type="entry name" value="Cadherins"/>
    <property type="match status" value="1"/>
</dbReference>
<keyword evidence="5 6" id="KW-0720">Serine protease</keyword>
<dbReference type="RefSeq" id="WP_011611651.1">
    <property type="nucleotide sequence ID" value="NC_008312.1"/>
</dbReference>
<dbReference type="GO" id="GO:0016020">
    <property type="term" value="C:membrane"/>
    <property type="evidence" value="ECO:0007669"/>
    <property type="project" value="InterPro"/>
</dbReference>
<name>Q113P4_TRIEI</name>
<keyword evidence="3" id="KW-0732">Signal</keyword>
<dbReference type="CDD" id="cd11304">
    <property type="entry name" value="Cadherin_repeat"/>
    <property type="match status" value="1"/>
</dbReference>
<dbReference type="Pfam" id="PF00082">
    <property type="entry name" value="Peptidase_S8"/>
    <property type="match status" value="1"/>
</dbReference>
<feature type="compositionally biased region" description="Polar residues" evidence="7">
    <location>
        <begin position="1"/>
        <end position="18"/>
    </location>
</feature>
<feature type="active site" description="Charge relay system" evidence="6">
    <location>
        <position position="279"/>
    </location>
</feature>
<dbReference type="InterPro" id="IPR036852">
    <property type="entry name" value="Peptidase_S8/S53_dom_sf"/>
</dbReference>
<evidence type="ECO:0000256" key="4">
    <source>
        <dbReference type="ARBA" id="ARBA00022801"/>
    </source>
</evidence>